<evidence type="ECO:0000313" key="3">
    <source>
        <dbReference type="EMBL" id="KAA9154517.1"/>
    </source>
</evidence>
<keyword evidence="1" id="KW-0378">Hydrolase</keyword>
<dbReference type="OrthoDB" id="9813282at2"/>
<dbReference type="Gene3D" id="3.10.129.10">
    <property type="entry name" value="Hotdog Thioesterase"/>
    <property type="match status" value="1"/>
</dbReference>
<reference evidence="3" key="1">
    <citation type="submission" date="2019-09" db="EMBL/GenBank/DDBJ databases">
        <authorList>
            <person name="Teo W.F.A."/>
            <person name="Duangmal K."/>
        </authorList>
    </citation>
    <scope>NUCLEOTIDE SEQUENCE [LARGE SCALE GENOMIC DNA]</scope>
    <source>
        <strain evidence="3">K81G1</strain>
    </source>
</reference>
<evidence type="ECO:0000259" key="2">
    <source>
        <dbReference type="Pfam" id="PF03061"/>
    </source>
</evidence>
<proteinExistence type="predicted"/>
<sequence>MTTVRASVTRSPSKTRTPVSAVLVITSAKLALPAASRQLGAAELSGCAVKVRPVQQRTGPFWDFLAGRVPPPPAARTLGWELESVEPEAGTIAVRFTAGPEFLNPWGKVQGGFLAAMLDDTLGAALVATLGPGESAPTLELKVNYLRPAGPGVLHGRGRVVHRTGSTGFLAGELVDDEGRELATATATARIFRSRQFRCGPRRGPPNLEAMITGMAPSLARKGDPVDD</sequence>
<keyword evidence="4" id="KW-1185">Reference proteome</keyword>
<dbReference type="Pfam" id="PF03061">
    <property type="entry name" value="4HBT"/>
    <property type="match status" value="1"/>
</dbReference>
<protein>
    <submittedName>
        <fullName evidence="3">PaaI family thioesterase</fullName>
    </submittedName>
</protein>
<dbReference type="GO" id="GO:0016289">
    <property type="term" value="F:acyl-CoA hydrolase activity"/>
    <property type="evidence" value="ECO:0007669"/>
    <property type="project" value="UniProtKB-ARBA"/>
</dbReference>
<dbReference type="InterPro" id="IPR006683">
    <property type="entry name" value="Thioestr_dom"/>
</dbReference>
<comment type="caution">
    <text evidence="3">The sequence shown here is derived from an EMBL/GenBank/DDBJ whole genome shotgun (WGS) entry which is preliminary data.</text>
</comment>
<name>A0A5N0UVM6_9PSEU</name>
<dbReference type="AlphaFoldDB" id="A0A5N0UVM6"/>
<organism evidence="3 4">
    <name type="scientific">Amycolatopsis acidicola</name>
    <dbReference type="NCBI Taxonomy" id="2596893"/>
    <lineage>
        <taxon>Bacteria</taxon>
        <taxon>Bacillati</taxon>
        <taxon>Actinomycetota</taxon>
        <taxon>Actinomycetes</taxon>
        <taxon>Pseudonocardiales</taxon>
        <taxon>Pseudonocardiaceae</taxon>
        <taxon>Amycolatopsis</taxon>
    </lineage>
</organism>
<evidence type="ECO:0000256" key="1">
    <source>
        <dbReference type="ARBA" id="ARBA00022801"/>
    </source>
</evidence>
<dbReference type="NCBIfam" id="TIGR00369">
    <property type="entry name" value="unchar_dom_1"/>
    <property type="match status" value="1"/>
</dbReference>
<dbReference type="EMBL" id="VMNW02000065">
    <property type="protein sequence ID" value="KAA9154517.1"/>
    <property type="molecule type" value="Genomic_DNA"/>
</dbReference>
<accession>A0A5N0UVM6</accession>
<dbReference type="CDD" id="cd03443">
    <property type="entry name" value="PaaI_thioesterase"/>
    <property type="match status" value="1"/>
</dbReference>
<gene>
    <name evidence="3" type="ORF">FPZ12_031985</name>
</gene>
<dbReference type="Proteomes" id="UP000319769">
    <property type="component" value="Unassembled WGS sequence"/>
</dbReference>
<feature type="domain" description="Thioesterase" evidence="2">
    <location>
        <begin position="109"/>
        <end position="182"/>
    </location>
</feature>
<evidence type="ECO:0000313" key="4">
    <source>
        <dbReference type="Proteomes" id="UP000319769"/>
    </source>
</evidence>
<dbReference type="InterPro" id="IPR003736">
    <property type="entry name" value="PAAI_dom"/>
</dbReference>
<dbReference type="SUPFAM" id="SSF54637">
    <property type="entry name" value="Thioesterase/thiol ester dehydrase-isomerase"/>
    <property type="match status" value="1"/>
</dbReference>
<dbReference type="InterPro" id="IPR029069">
    <property type="entry name" value="HotDog_dom_sf"/>
</dbReference>